<organism evidence="13 14">
    <name type="scientific">Alteromonas salexigens</name>
    <dbReference type="NCBI Taxonomy" id="2982530"/>
    <lineage>
        <taxon>Bacteria</taxon>
        <taxon>Pseudomonadati</taxon>
        <taxon>Pseudomonadota</taxon>
        <taxon>Gammaproteobacteria</taxon>
        <taxon>Alteromonadales</taxon>
        <taxon>Alteromonadaceae</taxon>
        <taxon>Alteromonas/Salinimonas group</taxon>
        <taxon>Alteromonas</taxon>
    </lineage>
</organism>
<dbReference type="Pfam" id="PF02424">
    <property type="entry name" value="ApbE"/>
    <property type="match status" value="1"/>
</dbReference>
<dbReference type="PANTHER" id="PTHR30040:SF2">
    <property type="entry name" value="FAD:PROTEIN FMN TRANSFERASE"/>
    <property type="match status" value="1"/>
</dbReference>
<evidence type="ECO:0000256" key="1">
    <source>
        <dbReference type="ARBA" id="ARBA00001946"/>
    </source>
</evidence>
<evidence type="ECO:0000256" key="5">
    <source>
        <dbReference type="ARBA" id="ARBA00022630"/>
    </source>
</evidence>
<evidence type="ECO:0000256" key="6">
    <source>
        <dbReference type="ARBA" id="ARBA00022679"/>
    </source>
</evidence>
<keyword evidence="8 12" id="KW-0274">FAD</keyword>
<evidence type="ECO:0000256" key="4">
    <source>
        <dbReference type="ARBA" id="ARBA00016337"/>
    </source>
</evidence>
<evidence type="ECO:0000256" key="11">
    <source>
        <dbReference type="ARBA" id="ARBA00048540"/>
    </source>
</evidence>
<evidence type="ECO:0000313" key="14">
    <source>
        <dbReference type="Proteomes" id="UP001209257"/>
    </source>
</evidence>
<keyword evidence="6 12" id="KW-0808">Transferase</keyword>
<comment type="caution">
    <text evidence="13">The sequence shown here is derived from an EMBL/GenBank/DDBJ whole genome shotgun (WGS) entry which is preliminary data.</text>
</comment>
<accession>A0ABT2VRX1</accession>
<evidence type="ECO:0000313" key="13">
    <source>
        <dbReference type="EMBL" id="MCU7556070.1"/>
    </source>
</evidence>
<evidence type="ECO:0000256" key="7">
    <source>
        <dbReference type="ARBA" id="ARBA00022723"/>
    </source>
</evidence>
<name>A0ABT2VRX1_9ALTE</name>
<reference evidence="14" key="1">
    <citation type="submission" date="2023-07" db="EMBL/GenBank/DDBJ databases">
        <title>Study on multiphase classification of strain Alteromonas salexigens isolated from the Yellow Sea.</title>
        <authorList>
            <person name="Sun L."/>
        </authorList>
    </citation>
    <scope>NUCLEOTIDE SEQUENCE [LARGE SCALE GENOMIC DNA]</scope>
    <source>
        <strain evidence="14">ASW11-19</strain>
    </source>
</reference>
<dbReference type="GO" id="GO:0016740">
    <property type="term" value="F:transferase activity"/>
    <property type="evidence" value="ECO:0007669"/>
    <property type="project" value="UniProtKB-KW"/>
</dbReference>
<gene>
    <name evidence="13" type="ORF">OCL06_15875</name>
</gene>
<proteinExistence type="inferred from homology"/>
<dbReference type="Proteomes" id="UP001209257">
    <property type="component" value="Unassembled WGS sequence"/>
</dbReference>
<dbReference type="InterPro" id="IPR003374">
    <property type="entry name" value="ApbE-like_sf"/>
</dbReference>
<comment type="similarity">
    <text evidence="2 12">Belongs to the ApbE family.</text>
</comment>
<dbReference type="EC" id="2.7.1.180" evidence="3 12"/>
<keyword evidence="9 12" id="KW-0460">Magnesium</keyword>
<evidence type="ECO:0000256" key="9">
    <source>
        <dbReference type="ARBA" id="ARBA00022842"/>
    </source>
</evidence>
<keyword evidence="7 12" id="KW-0479">Metal-binding</keyword>
<keyword evidence="14" id="KW-1185">Reference proteome</keyword>
<protein>
    <recommendedName>
        <fullName evidence="4 12">FAD:protein FMN transferase</fullName>
        <ecNumber evidence="3 12">2.7.1.180</ecNumber>
    </recommendedName>
    <alternativeName>
        <fullName evidence="10 12">Flavin transferase</fullName>
    </alternativeName>
</protein>
<dbReference type="PANTHER" id="PTHR30040">
    <property type="entry name" value="THIAMINE BIOSYNTHESIS LIPOPROTEIN APBE"/>
    <property type="match status" value="1"/>
</dbReference>
<dbReference type="Gene3D" id="3.10.520.10">
    <property type="entry name" value="ApbE-like domains"/>
    <property type="match status" value="1"/>
</dbReference>
<sequence length="323" mass="35186">MAKWLGSILVGLVITVGAARADWYYDDAAIMGTNIEVQVWADTERAGQAAIDAVFAEMERVNQQMSPYIESSELSRLNASAATAPVVVSAELFALLRYAQQMSETSNGAFDITFASVGFHYDYRAQKRPSDEVIASQLAAVNYRHLELNTEQHSVFYAHPDVRIDLGGIAKGHAVDKAIEKLKRLGVEHAMVTAGGDTRLLGDRLGRPWLVGIRDPRKADRQAVKLPLSNTAISTSGDYERYFEEDGQRYHHILSPATGKSASMVQSVSVIGPSSTTNDALSTSVFVLGLEAGMALINSLPTVEAIILDNQRRMHFSAGLTDQ</sequence>
<dbReference type="SUPFAM" id="SSF143631">
    <property type="entry name" value="ApbE-like"/>
    <property type="match status" value="1"/>
</dbReference>
<dbReference type="InterPro" id="IPR024932">
    <property type="entry name" value="ApbE"/>
</dbReference>
<evidence type="ECO:0000256" key="12">
    <source>
        <dbReference type="PIRNR" id="PIRNR006268"/>
    </source>
</evidence>
<comment type="catalytic activity">
    <reaction evidence="11 12">
        <text>L-threonyl-[protein] + FAD = FMN-L-threonyl-[protein] + AMP + H(+)</text>
        <dbReference type="Rhea" id="RHEA:36847"/>
        <dbReference type="Rhea" id="RHEA-COMP:11060"/>
        <dbReference type="Rhea" id="RHEA-COMP:11061"/>
        <dbReference type="ChEBI" id="CHEBI:15378"/>
        <dbReference type="ChEBI" id="CHEBI:30013"/>
        <dbReference type="ChEBI" id="CHEBI:57692"/>
        <dbReference type="ChEBI" id="CHEBI:74257"/>
        <dbReference type="ChEBI" id="CHEBI:456215"/>
        <dbReference type="EC" id="2.7.1.180"/>
    </reaction>
</comment>
<evidence type="ECO:0000256" key="2">
    <source>
        <dbReference type="ARBA" id="ARBA00008282"/>
    </source>
</evidence>
<dbReference type="PIRSF" id="PIRSF006268">
    <property type="entry name" value="ApbE"/>
    <property type="match status" value="1"/>
</dbReference>
<evidence type="ECO:0000256" key="8">
    <source>
        <dbReference type="ARBA" id="ARBA00022827"/>
    </source>
</evidence>
<comment type="cofactor">
    <cofactor evidence="1">
        <name>Mg(2+)</name>
        <dbReference type="ChEBI" id="CHEBI:18420"/>
    </cofactor>
</comment>
<keyword evidence="5 12" id="KW-0285">Flavoprotein</keyword>
<dbReference type="EMBL" id="JAOTJC010000016">
    <property type="protein sequence ID" value="MCU7556070.1"/>
    <property type="molecule type" value="Genomic_DNA"/>
</dbReference>
<evidence type="ECO:0000256" key="10">
    <source>
        <dbReference type="ARBA" id="ARBA00031306"/>
    </source>
</evidence>
<evidence type="ECO:0000256" key="3">
    <source>
        <dbReference type="ARBA" id="ARBA00011955"/>
    </source>
</evidence>